<keyword evidence="1" id="KW-0472">Membrane</keyword>
<organism evidence="2 3">
    <name type="scientific">Candidatus Roizmanbacteria bacterium CG22_combo_CG10-13_8_21_14_all_38_20</name>
    <dbReference type="NCBI Taxonomy" id="1974862"/>
    <lineage>
        <taxon>Bacteria</taxon>
        <taxon>Candidatus Roizmaniibacteriota</taxon>
    </lineage>
</organism>
<proteinExistence type="predicted"/>
<dbReference type="AlphaFoldDB" id="A0A2H0BX44"/>
<dbReference type="EMBL" id="PCTA01000022">
    <property type="protein sequence ID" value="PIP61610.1"/>
    <property type="molecule type" value="Genomic_DNA"/>
</dbReference>
<accession>A0A2H0BX44</accession>
<protein>
    <submittedName>
        <fullName evidence="2">Uncharacterized protein</fullName>
    </submittedName>
</protein>
<evidence type="ECO:0000256" key="1">
    <source>
        <dbReference type="SAM" id="Phobius"/>
    </source>
</evidence>
<feature type="transmembrane region" description="Helical" evidence="1">
    <location>
        <begin position="39"/>
        <end position="59"/>
    </location>
</feature>
<name>A0A2H0BX44_9BACT</name>
<evidence type="ECO:0000313" key="2">
    <source>
        <dbReference type="EMBL" id="PIP61610.1"/>
    </source>
</evidence>
<evidence type="ECO:0000313" key="3">
    <source>
        <dbReference type="Proteomes" id="UP000231246"/>
    </source>
</evidence>
<gene>
    <name evidence="2" type="ORF">COW99_03090</name>
</gene>
<keyword evidence="1" id="KW-1133">Transmembrane helix</keyword>
<keyword evidence="1" id="KW-0812">Transmembrane</keyword>
<reference evidence="2 3" key="1">
    <citation type="submission" date="2017-09" db="EMBL/GenBank/DDBJ databases">
        <title>Depth-based differentiation of microbial function through sediment-hosted aquifers and enrichment of novel symbionts in the deep terrestrial subsurface.</title>
        <authorList>
            <person name="Probst A.J."/>
            <person name="Ladd B."/>
            <person name="Jarett J.K."/>
            <person name="Geller-Mcgrath D.E."/>
            <person name="Sieber C.M."/>
            <person name="Emerson J.B."/>
            <person name="Anantharaman K."/>
            <person name="Thomas B.C."/>
            <person name="Malmstrom R."/>
            <person name="Stieglmeier M."/>
            <person name="Klingl A."/>
            <person name="Woyke T."/>
            <person name="Ryan C.M."/>
            <person name="Banfield J.F."/>
        </authorList>
    </citation>
    <scope>NUCLEOTIDE SEQUENCE [LARGE SCALE GENOMIC DNA]</scope>
    <source>
        <strain evidence="2">CG22_combo_CG10-13_8_21_14_all_38_20</strain>
    </source>
</reference>
<sequence length="256" mass="29345">MSNKRLLKFLLAISLLCLIAIVVINLCTSLSQSLKDGITAEIVGGGIVGGIVAAVFFYLQESDEYQASKMKANSFFEQKLLLDIQEAMDRGPSLWNLSGANKFYFDGSLVNPLYDIYQSNFDQINNHHAYFSKNELINKFDEFYKTTRKGYVLGEKMENLVYQNVRSDHHKRGLISANDPATSSYIRGKLFADMSDEELCKYLEWQSVPERAIELYKTFEKSKDVINLISEIKEIRETLITQIEEIKELRKNSFKA</sequence>
<comment type="caution">
    <text evidence="2">The sequence shown here is derived from an EMBL/GenBank/DDBJ whole genome shotgun (WGS) entry which is preliminary data.</text>
</comment>
<dbReference type="Proteomes" id="UP000231246">
    <property type="component" value="Unassembled WGS sequence"/>
</dbReference>